<dbReference type="SUPFAM" id="SSF49899">
    <property type="entry name" value="Concanavalin A-like lectins/glucanases"/>
    <property type="match status" value="1"/>
</dbReference>
<comment type="caution">
    <text evidence="2">The sequence shown here is derived from an EMBL/GenBank/DDBJ whole genome shotgun (WGS) entry which is preliminary data.</text>
</comment>
<evidence type="ECO:0000313" key="3">
    <source>
        <dbReference type="Proteomes" id="UP000037237"/>
    </source>
</evidence>
<dbReference type="AlphaFoldDB" id="A0A0M0BYC7"/>
<feature type="transmembrane region" description="Helical" evidence="1">
    <location>
        <begin position="228"/>
        <end position="250"/>
    </location>
</feature>
<protein>
    <recommendedName>
        <fullName evidence="4">LamG-like jellyroll fold domain-containing protein</fullName>
    </recommendedName>
</protein>
<organism evidence="2 3">
    <name type="scientific">miscellaneous Crenarchaeota group-1 archaeon SG8-32-1</name>
    <dbReference type="NCBI Taxonomy" id="1685124"/>
    <lineage>
        <taxon>Archaea</taxon>
        <taxon>Candidatus Bathyarchaeota</taxon>
        <taxon>MCG-1</taxon>
    </lineage>
</organism>
<accession>A0A0M0BYC7</accession>
<keyword evidence="1" id="KW-1133">Transmembrane helix</keyword>
<proteinExistence type="predicted"/>
<keyword evidence="1" id="KW-0472">Membrane</keyword>
<evidence type="ECO:0000313" key="2">
    <source>
        <dbReference type="EMBL" id="KON33633.1"/>
    </source>
</evidence>
<reference evidence="2 3" key="1">
    <citation type="submission" date="2015-06" db="EMBL/GenBank/DDBJ databases">
        <title>New insights into the roles of widespread benthic archaea in carbon and nitrogen cycling.</title>
        <authorList>
            <person name="Lazar C.S."/>
            <person name="Baker B.J."/>
            <person name="Seitz K.W."/>
            <person name="Hyde A.S."/>
            <person name="Dick G.J."/>
            <person name="Hinrichs K.-U."/>
            <person name="Teske A.P."/>
        </authorList>
    </citation>
    <scope>NUCLEOTIDE SEQUENCE [LARGE SCALE GENOMIC DNA]</scope>
    <source>
        <strain evidence="2">SG8-32-1</strain>
    </source>
</reference>
<dbReference type="InterPro" id="IPR013320">
    <property type="entry name" value="ConA-like_dom_sf"/>
</dbReference>
<name>A0A0M0BYC7_9ARCH</name>
<evidence type="ECO:0000256" key="1">
    <source>
        <dbReference type="SAM" id="Phobius"/>
    </source>
</evidence>
<feature type="non-terminal residue" evidence="2">
    <location>
        <position position="1"/>
    </location>
</feature>
<dbReference type="EMBL" id="LFWU01000025">
    <property type="protein sequence ID" value="KON33633.1"/>
    <property type="molecule type" value="Genomic_DNA"/>
</dbReference>
<gene>
    <name evidence="2" type="ORF">AC477_01320</name>
</gene>
<dbReference type="Proteomes" id="UP000037237">
    <property type="component" value="Unassembled WGS sequence"/>
</dbReference>
<dbReference type="Gene3D" id="2.60.120.200">
    <property type="match status" value="1"/>
</dbReference>
<evidence type="ECO:0008006" key="4">
    <source>
        <dbReference type="Google" id="ProtNLM"/>
    </source>
</evidence>
<sequence>ADPNGTVAFWAFDEVKPNGVTPDETGLNFAVVGTSSGNVSFTPILIDGKFGKALSFDGAAYVNTPILPHLEIPGETTIDVWINVQEFKNVKYNNIIVECERTREQLPKRTFGLAVNGKTDEGSGIVQGALLAFVSTENEGLNEIVTSESVVTLNQWMHVVFIRSLSTGMHIYVNGEEKDVNVISGVQNPKGPIERETELYIGHDAVSFIDEMRLYNVALELNSEQLSWMQLTIGITILSIVLGAAFFFYLKFKH</sequence>
<keyword evidence="1" id="KW-0812">Transmembrane</keyword>
<dbReference type="Pfam" id="PF13385">
    <property type="entry name" value="Laminin_G_3"/>
    <property type="match status" value="1"/>
</dbReference>